<dbReference type="AlphaFoldDB" id="B1ZVR5"/>
<keyword evidence="7" id="KW-1133">Transmembrane helix</keyword>
<organism evidence="9 10">
    <name type="scientific">Opitutus terrae (strain DSM 11246 / JCM 15787 / PB90-1)</name>
    <dbReference type="NCBI Taxonomy" id="452637"/>
    <lineage>
        <taxon>Bacteria</taxon>
        <taxon>Pseudomonadati</taxon>
        <taxon>Verrucomicrobiota</taxon>
        <taxon>Opitutia</taxon>
        <taxon>Opitutales</taxon>
        <taxon>Opitutaceae</taxon>
        <taxon>Opitutus</taxon>
    </lineage>
</organism>
<keyword evidence="4 9" id="KW-0418">Kinase</keyword>
<dbReference type="eggNOG" id="COG2205">
    <property type="taxonomic scope" value="Bacteria"/>
</dbReference>
<dbReference type="SMART" id="SM00387">
    <property type="entry name" value="HATPase_c"/>
    <property type="match status" value="1"/>
</dbReference>
<feature type="transmembrane region" description="Helical" evidence="7">
    <location>
        <begin position="51"/>
        <end position="69"/>
    </location>
</feature>
<keyword evidence="5" id="KW-0902">Two-component regulatory system</keyword>
<evidence type="ECO:0000256" key="4">
    <source>
        <dbReference type="ARBA" id="ARBA00022777"/>
    </source>
</evidence>
<feature type="transmembrane region" description="Helical" evidence="7">
    <location>
        <begin position="81"/>
        <end position="99"/>
    </location>
</feature>
<dbReference type="KEGG" id="ote:Oter_1717"/>
<evidence type="ECO:0000256" key="6">
    <source>
        <dbReference type="SAM" id="MobiDB-lite"/>
    </source>
</evidence>
<dbReference type="InterPro" id="IPR050736">
    <property type="entry name" value="Sensor_HK_Regulatory"/>
</dbReference>
<dbReference type="Proteomes" id="UP000007013">
    <property type="component" value="Chromosome"/>
</dbReference>
<dbReference type="InterPro" id="IPR003594">
    <property type="entry name" value="HATPase_dom"/>
</dbReference>
<dbReference type="SUPFAM" id="SSF55874">
    <property type="entry name" value="ATPase domain of HSP90 chaperone/DNA topoisomerase II/histidine kinase"/>
    <property type="match status" value="1"/>
</dbReference>
<dbReference type="EC" id="2.7.13.3" evidence="2"/>
<dbReference type="PANTHER" id="PTHR43711">
    <property type="entry name" value="TWO-COMPONENT HISTIDINE KINASE"/>
    <property type="match status" value="1"/>
</dbReference>
<keyword evidence="3" id="KW-0808">Transferase</keyword>
<dbReference type="InterPro" id="IPR004358">
    <property type="entry name" value="Sig_transdc_His_kin-like_C"/>
</dbReference>
<keyword evidence="7" id="KW-0812">Transmembrane</keyword>
<evidence type="ECO:0000256" key="1">
    <source>
        <dbReference type="ARBA" id="ARBA00000085"/>
    </source>
</evidence>
<keyword evidence="7" id="KW-0472">Membrane</keyword>
<dbReference type="Pfam" id="PF02518">
    <property type="entry name" value="HATPase_c"/>
    <property type="match status" value="1"/>
</dbReference>
<feature type="domain" description="Histidine kinase" evidence="8">
    <location>
        <begin position="231"/>
        <end position="447"/>
    </location>
</feature>
<dbReference type="EMBL" id="CP001032">
    <property type="protein sequence ID" value="ACB75001.1"/>
    <property type="molecule type" value="Genomic_DNA"/>
</dbReference>
<feature type="transmembrane region" description="Helical" evidence="7">
    <location>
        <begin position="159"/>
        <end position="179"/>
    </location>
</feature>
<dbReference type="GO" id="GO:0000155">
    <property type="term" value="F:phosphorelay sensor kinase activity"/>
    <property type="evidence" value="ECO:0007669"/>
    <property type="project" value="InterPro"/>
</dbReference>
<evidence type="ECO:0000256" key="3">
    <source>
        <dbReference type="ARBA" id="ARBA00022679"/>
    </source>
</evidence>
<keyword evidence="10" id="KW-1185">Reference proteome</keyword>
<evidence type="ECO:0000313" key="10">
    <source>
        <dbReference type="Proteomes" id="UP000007013"/>
    </source>
</evidence>
<feature type="region of interest" description="Disordered" evidence="6">
    <location>
        <begin position="1"/>
        <end position="27"/>
    </location>
</feature>
<feature type="transmembrane region" description="Helical" evidence="7">
    <location>
        <begin position="111"/>
        <end position="131"/>
    </location>
</feature>
<dbReference type="InterPro" id="IPR005467">
    <property type="entry name" value="His_kinase_dom"/>
</dbReference>
<gene>
    <name evidence="9" type="ordered locus">Oter_1717</name>
</gene>
<dbReference type="SUPFAM" id="SSF47384">
    <property type="entry name" value="Homodimeric domain of signal transducing histidine kinase"/>
    <property type="match status" value="1"/>
</dbReference>
<accession>B1ZVR5</accession>
<dbReference type="CDD" id="cd00075">
    <property type="entry name" value="HATPase"/>
    <property type="match status" value="1"/>
</dbReference>
<dbReference type="HOGENOM" id="CLU_572170_0_0_0"/>
<dbReference type="PRINTS" id="PR00344">
    <property type="entry name" value="BCTRLSENSOR"/>
</dbReference>
<evidence type="ECO:0000256" key="5">
    <source>
        <dbReference type="ARBA" id="ARBA00023012"/>
    </source>
</evidence>
<protein>
    <recommendedName>
        <fullName evidence="2">histidine kinase</fullName>
        <ecNumber evidence="2">2.7.13.3</ecNumber>
    </recommendedName>
</protein>
<reference evidence="9 10" key="1">
    <citation type="journal article" date="2011" name="J. Bacteriol.">
        <title>Genome sequence of the verrucomicrobium Opitutus terrae PB90-1, an abundant inhabitant of rice paddy soil ecosystems.</title>
        <authorList>
            <person name="van Passel M.W."/>
            <person name="Kant R."/>
            <person name="Palva A."/>
            <person name="Copeland A."/>
            <person name="Lucas S."/>
            <person name="Lapidus A."/>
            <person name="Glavina del Rio T."/>
            <person name="Pitluck S."/>
            <person name="Goltsman E."/>
            <person name="Clum A."/>
            <person name="Sun H."/>
            <person name="Schmutz J."/>
            <person name="Larimer F.W."/>
            <person name="Land M.L."/>
            <person name="Hauser L."/>
            <person name="Kyrpides N."/>
            <person name="Mikhailova N."/>
            <person name="Richardson P.P."/>
            <person name="Janssen P.H."/>
            <person name="de Vos W.M."/>
            <person name="Smidt H."/>
        </authorList>
    </citation>
    <scope>NUCLEOTIDE SEQUENCE [LARGE SCALE GENOMIC DNA]</scope>
    <source>
        <strain evidence="10">DSM 11246 / JCM 15787 / PB90-1</strain>
    </source>
</reference>
<feature type="compositionally biased region" description="Low complexity" evidence="6">
    <location>
        <begin position="10"/>
        <end position="24"/>
    </location>
</feature>
<dbReference type="PANTHER" id="PTHR43711:SF32">
    <property type="entry name" value="SENSOR-TYPE HISTIDINE KINASE PRRB"/>
    <property type="match status" value="1"/>
</dbReference>
<proteinExistence type="predicted"/>
<dbReference type="OrthoDB" id="9773956at2"/>
<evidence type="ECO:0000256" key="7">
    <source>
        <dbReference type="SAM" id="Phobius"/>
    </source>
</evidence>
<dbReference type="Gene3D" id="1.10.287.130">
    <property type="match status" value="1"/>
</dbReference>
<feature type="transmembrane region" description="Helical" evidence="7">
    <location>
        <begin position="137"/>
        <end position="154"/>
    </location>
</feature>
<name>B1ZVR5_OPITP</name>
<evidence type="ECO:0000256" key="2">
    <source>
        <dbReference type="ARBA" id="ARBA00012438"/>
    </source>
</evidence>
<feature type="transmembrane region" description="Helical" evidence="7">
    <location>
        <begin position="185"/>
        <end position="205"/>
    </location>
</feature>
<dbReference type="InterPro" id="IPR036890">
    <property type="entry name" value="HATPase_C_sf"/>
</dbReference>
<dbReference type="Gene3D" id="3.30.565.10">
    <property type="entry name" value="Histidine kinase-like ATPase, C-terminal domain"/>
    <property type="match status" value="1"/>
</dbReference>
<comment type="catalytic activity">
    <reaction evidence="1">
        <text>ATP + protein L-histidine = ADP + protein N-phospho-L-histidine.</text>
        <dbReference type="EC" id="2.7.13.3"/>
    </reaction>
</comment>
<dbReference type="RefSeq" id="WP_012374538.1">
    <property type="nucleotide sequence ID" value="NC_010571.1"/>
</dbReference>
<dbReference type="InterPro" id="IPR036097">
    <property type="entry name" value="HisK_dim/P_sf"/>
</dbReference>
<evidence type="ECO:0000259" key="8">
    <source>
        <dbReference type="PROSITE" id="PS50109"/>
    </source>
</evidence>
<dbReference type="PROSITE" id="PS50109">
    <property type="entry name" value="HIS_KIN"/>
    <property type="match status" value="1"/>
</dbReference>
<dbReference type="STRING" id="452637.Oter_1717"/>
<evidence type="ECO:0000313" key="9">
    <source>
        <dbReference type="EMBL" id="ACB75001.1"/>
    </source>
</evidence>
<sequence length="447" mass="48318">MSSVAPSFGAAESSPERAPAASARRTPRWSDGAEREFAAEVTVLNLRRCRIAAIAGMMIIVWSTLLSLMLPELQFADLQAWFGACFALYALLLAVRTWVIRPTVPPWWREAYVLVFVVALIGICDGFFYVLSQQLTAVSAFSRGMLVTAVIFVLPPRRYLPFVAANELLLCAWVAWRGVRVDTLTAFLDGTAGAVVGAVISWVLYSAKRADFVHQQQIRRQHTEMNELMAITAHDLRSPLFSLNNLLALALSRAGLDRSRLLEVIADAARACDRMLELVSGLIAAHAVEGKPNAPVAVGDLRGPIGAAVVRLQPLAAARGLDLRLELPATAADARFHEAAVIQIIDNLVGNALKFTPAGGTVAVNLRPGARAWTLEVSDEGPGVPLDEQPRLFQKYARGSVPATQGEPSTGLGLFIVRTLAERMGATVSYTPRVPHGAVFTVVWPQA</sequence>